<feature type="domain" description="Peptidase S1" evidence="4">
    <location>
        <begin position="157"/>
        <end position="382"/>
    </location>
</feature>
<dbReference type="InterPro" id="IPR043504">
    <property type="entry name" value="Peptidase_S1_PA_chymotrypsin"/>
</dbReference>
<keyword evidence="6" id="KW-1185">Reference proteome</keyword>
<accession>B4HN90</accession>
<proteinExistence type="inferred from homology"/>
<comment type="similarity">
    <text evidence="2">Belongs to the peptidase S1 family. CLIP subfamily.</text>
</comment>
<evidence type="ECO:0000256" key="1">
    <source>
        <dbReference type="ARBA" id="ARBA00023157"/>
    </source>
</evidence>
<dbReference type="PhylomeDB" id="B4HN90"/>
<name>B4HN90_DROSE</name>
<dbReference type="SUPFAM" id="SSF50494">
    <property type="entry name" value="Trypsin-like serine proteases"/>
    <property type="match status" value="1"/>
</dbReference>
<feature type="compositionally biased region" description="Low complexity" evidence="3">
    <location>
        <begin position="22"/>
        <end position="33"/>
    </location>
</feature>
<evidence type="ECO:0000256" key="3">
    <source>
        <dbReference type="SAM" id="MobiDB-lite"/>
    </source>
</evidence>
<dbReference type="InterPro" id="IPR009003">
    <property type="entry name" value="Peptidase_S1_PA"/>
</dbReference>
<sequence length="407" mass="45408">MSVWTTANNSGLETPTKPPITSSVPRAARSSAVITTGNHQQHHFQHVVAAAVAAATSVATGHQFQQQFPLHAHPHPQHHSNSPTGSGSNSNNSAGFQRTSISNSLLQFPPPPPPSSQNQAKFLLLFLLTFSSAYSHEGKKGLQRNLYVTDNYHQNVVSIRTRKHIRHWGDNHFCAGSLLSAWWVVTSGCCVSTRPESTPNQSSNRKNLRVVVFTPLRLKMPSPKNIYHVQKIVLDESTMSGCSELALLKLDRGVTGQRFAMMLPEKELNSTWLCNSLGWGRIYYDGPYSSELIQIRAQMISEYDCKPGCSSCLCMSSYTGRGNMCQQDLGSPLFCDHFLYGVARRVLTCEHEGFMVYTNVYRNRKFIEDTLSGAPWPKKSYVFVYFFVQLVLASFPAGRTVQIDCRI</sequence>
<dbReference type="PANTHER" id="PTHR24256">
    <property type="entry name" value="TRYPTASE-RELATED"/>
    <property type="match status" value="1"/>
</dbReference>
<feature type="region of interest" description="Disordered" evidence="3">
    <location>
        <begin position="71"/>
        <end position="96"/>
    </location>
</feature>
<reference evidence="5 6" key="1">
    <citation type="journal article" date="2007" name="Nature">
        <title>Evolution of genes and genomes on the Drosophila phylogeny.</title>
        <authorList>
            <consortium name="Drosophila 12 Genomes Consortium"/>
            <person name="Clark A.G."/>
            <person name="Eisen M.B."/>
            <person name="Smith D.R."/>
            <person name="Bergman C.M."/>
            <person name="Oliver B."/>
            <person name="Markow T.A."/>
            <person name="Kaufman T.C."/>
            <person name="Kellis M."/>
            <person name="Gelbart W."/>
            <person name="Iyer V.N."/>
            <person name="Pollard D.A."/>
            <person name="Sackton T.B."/>
            <person name="Larracuente A.M."/>
            <person name="Singh N.D."/>
            <person name="Abad J.P."/>
            <person name="Abt D.N."/>
            <person name="Adryan B."/>
            <person name="Aguade M."/>
            <person name="Akashi H."/>
            <person name="Anderson W.W."/>
            <person name="Aquadro C.F."/>
            <person name="Ardell D.H."/>
            <person name="Arguello R."/>
            <person name="Artieri C.G."/>
            <person name="Barbash D.A."/>
            <person name="Barker D."/>
            <person name="Barsanti P."/>
            <person name="Batterham P."/>
            <person name="Batzoglou S."/>
            <person name="Begun D."/>
            <person name="Bhutkar A."/>
            <person name="Blanco E."/>
            <person name="Bosak S.A."/>
            <person name="Bradley R.K."/>
            <person name="Brand A.D."/>
            <person name="Brent M.R."/>
            <person name="Brooks A.N."/>
            <person name="Brown R.H."/>
            <person name="Butlin R.K."/>
            <person name="Caggese C."/>
            <person name="Calvi B.R."/>
            <person name="Bernardo de Carvalho A."/>
            <person name="Caspi A."/>
            <person name="Castrezana S."/>
            <person name="Celniker S.E."/>
            <person name="Chang J.L."/>
            <person name="Chapple C."/>
            <person name="Chatterji S."/>
            <person name="Chinwalla A."/>
            <person name="Civetta A."/>
            <person name="Clifton S.W."/>
            <person name="Comeron J.M."/>
            <person name="Costello J.C."/>
            <person name="Coyne J.A."/>
            <person name="Daub J."/>
            <person name="David R.G."/>
            <person name="Delcher A.L."/>
            <person name="Delehaunty K."/>
            <person name="Do C.B."/>
            <person name="Ebling H."/>
            <person name="Edwards K."/>
            <person name="Eickbush T."/>
            <person name="Evans J.D."/>
            <person name="Filipski A."/>
            <person name="Findeiss S."/>
            <person name="Freyhult E."/>
            <person name="Fulton L."/>
            <person name="Fulton R."/>
            <person name="Garcia A.C."/>
            <person name="Gardiner A."/>
            <person name="Garfield D.A."/>
            <person name="Garvin B.E."/>
            <person name="Gibson G."/>
            <person name="Gilbert D."/>
            <person name="Gnerre S."/>
            <person name="Godfrey J."/>
            <person name="Good R."/>
            <person name="Gotea V."/>
            <person name="Gravely B."/>
            <person name="Greenberg A.J."/>
            <person name="Griffiths-Jones S."/>
            <person name="Gross S."/>
            <person name="Guigo R."/>
            <person name="Gustafson E.A."/>
            <person name="Haerty W."/>
            <person name="Hahn M.W."/>
            <person name="Halligan D.L."/>
            <person name="Halpern A.L."/>
            <person name="Halter G.M."/>
            <person name="Han M.V."/>
            <person name="Heger A."/>
            <person name="Hillier L."/>
            <person name="Hinrichs A.S."/>
            <person name="Holmes I."/>
            <person name="Hoskins R.A."/>
            <person name="Hubisz M.J."/>
            <person name="Hultmark D."/>
            <person name="Huntley M.A."/>
            <person name="Jaffe D.B."/>
            <person name="Jagadeeshan S."/>
            <person name="Jeck W.R."/>
            <person name="Johnson J."/>
            <person name="Jones C.D."/>
            <person name="Jordan W.C."/>
            <person name="Karpen G.H."/>
            <person name="Kataoka E."/>
            <person name="Keightley P.D."/>
            <person name="Kheradpour P."/>
            <person name="Kirkness E.F."/>
            <person name="Koerich L.B."/>
            <person name="Kristiansen K."/>
            <person name="Kudrna D."/>
            <person name="Kulathinal R.J."/>
            <person name="Kumar S."/>
            <person name="Kwok R."/>
            <person name="Lander E."/>
            <person name="Langley C.H."/>
            <person name="Lapoint R."/>
            <person name="Lazzaro B.P."/>
            <person name="Lee S.J."/>
            <person name="Levesque L."/>
            <person name="Li R."/>
            <person name="Lin C.F."/>
            <person name="Lin M.F."/>
            <person name="Lindblad-Toh K."/>
            <person name="Llopart A."/>
            <person name="Long M."/>
            <person name="Low L."/>
            <person name="Lozovsky E."/>
            <person name="Lu J."/>
            <person name="Luo M."/>
            <person name="Machado C.A."/>
            <person name="Makalowski W."/>
            <person name="Marzo M."/>
            <person name="Matsuda M."/>
            <person name="Matzkin L."/>
            <person name="McAllister B."/>
            <person name="McBride C.S."/>
            <person name="McKernan B."/>
            <person name="McKernan K."/>
            <person name="Mendez-Lago M."/>
            <person name="Minx P."/>
            <person name="Mollenhauer M.U."/>
            <person name="Montooth K."/>
            <person name="Mount S.M."/>
            <person name="Mu X."/>
            <person name="Myers E."/>
            <person name="Negre B."/>
            <person name="Newfeld S."/>
            <person name="Nielsen R."/>
            <person name="Noor M.A."/>
            <person name="O'Grady P."/>
            <person name="Pachter L."/>
            <person name="Papaceit M."/>
            <person name="Parisi M.J."/>
            <person name="Parisi M."/>
            <person name="Parts L."/>
            <person name="Pedersen J.S."/>
            <person name="Pesole G."/>
            <person name="Phillippy A.M."/>
            <person name="Ponting C.P."/>
            <person name="Pop M."/>
            <person name="Porcelli D."/>
            <person name="Powell J.R."/>
            <person name="Prohaska S."/>
            <person name="Pruitt K."/>
            <person name="Puig M."/>
            <person name="Quesneville H."/>
            <person name="Ram K.R."/>
            <person name="Rand D."/>
            <person name="Rasmussen M.D."/>
            <person name="Reed L.K."/>
            <person name="Reenan R."/>
            <person name="Reily A."/>
            <person name="Remington K.A."/>
            <person name="Rieger T.T."/>
            <person name="Ritchie M.G."/>
            <person name="Robin C."/>
            <person name="Rogers Y.H."/>
            <person name="Rohde C."/>
            <person name="Rozas J."/>
            <person name="Rubenfield M.J."/>
            <person name="Ruiz A."/>
            <person name="Russo S."/>
            <person name="Salzberg S.L."/>
            <person name="Sanchez-Gracia A."/>
            <person name="Saranga D.J."/>
            <person name="Sato H."/>
            <person name="Schaeffer S.W."/>
            <person name="Schatz M.C."/>
            <person name="Schlenke T."/>
            <person name="Schwartz R."/>
            <person name="Segarra C."/>
            <person name="Singh R.S."/>
            <person name="Sirot L."/>
            <person name="Sirota M."/>
            <person name="Sisneros N.B."/>
            <person name="Smith C.D."/>
            <person name="Smith T.F."/>
            <person name="Spieth J."/>
            <person name="Stage D.E."/>
            <person name="Stark A."/>
            <person name="Stephan W."/>
            <person name="Strausberg R.L."/>
            <person name="Strempel S."/>
            <person name="Sturgill D."/>
            <person name="Sutton G."/>
            <person name="Sutton G.G."/>
            <person name="Tao W."/>
            <person name="Teichmann S."/>
            <person name="Tobari Y.N."/>
            <person name="Tomimura Y."/>
            <person name="Tsolas J.M."/>
            <person name="Valente V.L."/>
            <person name="Venter E."/>
            <person name="Venter J.C."/>
            <person name="Vicario S."/>
            <person name="Vieira F.G."/>
            <person name="Vilella A.J."/>
            <person name="Villasante A."/>
            <person name="Walenz B."/>
            <person name="Wang J."/>
            <person name="Wasserman M."/>
            <person name="Watts T."/>
            <person name="Wilson D."/>
            <person name="Wilson R.K."/>
            <person name="Wing R.A."/>
            <person name="Wolfner M.F."/>
            <person name="Wong A."/>
            <person name="Wong G.K."/>
            <person name="Wu C.I."/>
            <person name="Wu G."/>
            <person name="Yamamoto D."/>
            <person name="Yang H.P."/>
            <person name="Yang S.P."/>
            <person name="Yorke J.A."/>
            <person name="Yoshida K."/>
            <person name="Zdobnov E."/>
            <person name="Zhang P."/>
            <person name="Zhang Y."/>
            <person name="Zimin A.V."/>
            <person name="Baldwin J."/>
            <person name="Abdouelleil A."/>
            <person name="Abdulkadir J."/>
            <person name="Abebe A."/>
            <person name="Abera B."/>
            <person name="Abreu J."/>
            <person name="Acer S.C."/>
            <person name="Aftuck L."/>
            <person name="Alexander A."/>
            <person name="An P."/>
            <person name="Anderson E."/>
            <person name="Anderson S."/>
            <person name="Arachi H."/>
            <person name="Azer M."/>
            <person name="Bachantsang P."/>
            <person name="Barry A."/>
            <person name="Bayul T."/>
            <person name="Berlin A."/>
            <person name="Bessette D."/>
            <person name="Bloom T."/>
            <person name="Blye J."/>
            <person name="Boguslavskiy L."/>
            <person name="Bonnet C."/>
            <person name="Boukhgalter B."/>
            <person name="Bourzgui I."/>
            <person name="Brown A."/>
            <person name="Cahill P."/>
            <person name="Channer S."/>
            <person name="Cheshatsang Y."/>
            <person name="Chuda L."/>
            <person name="Citroen M."/>
            <person name="Collymore A."/>
            <person name="Cooke P."/>
            <person name="Costello M."/>
            <person name="D'Aco K."/>
            <person name="Daza R."/>
            <person name="De Haan G."/>
            <person name="DeGray S."/>
            <person name="DeMaso C."/>
            <person name="Dhargay N."/>
            <person name="Dooley K."/>
            <person name="Dooley E."/>
            <person name="Doricent M."/>
            <person name="Dorje P."/>
            <person name="Dorjee K."/>
            <person name="Dupes A."/>
            <person name="Elong R."/>
            <person name="Falk J."/>
            <person name="Farina A."/>
            <person name="Faro S."/>
            <person name="Ferguson D."/>
            <person name="Fisher S."/>
            <person name="Foley C.D."/>
            <person name="Franke A."/>
            <person name="Friedrich D."/>
            <person name="Gadbois L."/>
            <person name="Gearin G."/>
            <person name="Gearin C.R."/>
            <person name="Giannoukos G."/>
            <person name="Goode T."/>
            <person name="Graham J."/>
            <person name="Grandbois E."/>
            <person name="Grewal S."/>
            <person name="Gyaltsen K."/>
            <person name="Hafez N."/>
            <person name="Hagos B."/>
            <person name="Hall J."/>
            <person name="Henson C."/>
            <person name="Hollinger A."/>
            <person name="Honan T."/>
            <person name="Huard M.D."/>
            <person name="Hughes L."/>
            <person name="Hurhula B."/>
            <person name="Husby M.E."/>
            <person name="Kamat A."/>
            <person name="Kanga B."/>
            <person name="Kashin S."/>
            <person name="Khazanovich D."/>
            <person name="Kisner P."/>
            <person name="Lance K."/>
            <person name="Lara M."/>
            <person name="Lee W."/>
            <person name="Lennon N."/>
            <person name="Letendre F."/>
            <person name="LeVine R."/>
            <person name="Lipovsky A."/>
            <person name="Liu X."/>
            <person name="Liu J."/>
            <person name="Liu S."/>
            <person name="Lokyitsang T."/>
            <person name="Lokyitsang Y."/>
            <person name="Lubonja R."/>
            <person name="Lui A."/>
            <person name="MacDonald P."/>
            <person name="Magnisalis V."/>
            <person name="Maru K."/>
            <person name="Matthews C."/>
            <person name="McCusker W."/>
            <person name="McDonough S."/>
            <person name="Mehta T."/>
            <person name="Meldrim J."/>
            <person name="Meneus L."/>
            <person name="Mihai O."/>
            <person name="Mihalev A."/>
            <person name="Mihova T."/>
            <person name="Mittelman R."/>
            <person name="Mlenga V."/>
            <person name="Montmayeur A."/>
            <person name="Mulrain L."/>
            <person name="Navidi A."/>
            <person name="Naylor J."/>
            <person name="Negash T."/>
            <person name="Nguyen T."/>
            <person name="Nguyen N."/>
            <person name="Nicol R."/>
            <person name="Norbu C."/>
            <person name="Norbu N."/>
            <person name="Novod N."/>
            <person name="O'Neill B."/>
            <person name="Osman S."/>
            <person name="Markiewicz E."/>
            <person name="Oyono O.L."/>
            <person name="Patti C."/>
            <person name="Phunkhang P."/>
            <person name="Pierre F."/>
            <person name="Priest M."/>
            <person name="Raghuraman S."/>
            <person name="Rege F."/>
            <person name="Reyes R."/>
            <person name="Rise C."/>
            <person name="Rogov P."/>
            <person name="Ross K."/>
            <person name="Ryan E."/>
            <person name="Settipalli S."/>
            <person name="Shea T."/>
            <person name="Sherpa N."/>
            <person name="Shi L."/>
            <person name="Shih D."/>
            <person name="Sparrow T."/>
            <person name="Spaulding J."/>
            <person name="Stalker J."/>
            <person name="Stange-Thomann N."/>
            <person name="Stavropoulos S."/>
            <person name="Stone C."/>
            <person name="Strader C."/>
            <person name="Tesfaye S."/>
            <person name="Thomson T."/>
            <person name="Thoulutsang Y."/>
            <person name="Thoulutsang D."/>
            <person name="Topham K."/>
            <person name="Topping I."/>
            <person name="Tsamla T."/>
            <person name="Vassiliev H."/>
            <person name="Vo A."/>
            <person name="Wangchuk T."/>
            <person name="Wangdi T."/>
            <person name="Weiand M."/>
            <person name="Wilkinson J."/>
            <person name="Wilson A."/>
            <person name="Yadav S."/>
            <person name="Young G."/>
            <person name="Yu Q."/>
            <person name="Zembek L."/>
            <person name="Zhong D."/>
            <person name="Zimmer A."/>
            <person name="Zwirko Z."/>
            <person name="Jaffe D.B."/>
            <person name="Alvarez P."/>
            <person name="Brockman W."/>
            <person name="Butler J."/>
            <person name="Chin C."/>
            <person name="Gnerre S."/>
            <person name="Grabherr M."/>
            <person name="Kleber M."/>
            <person name="Mauceli E."/>
            <person name="MacCallum I."/>
        </authorList>
    </citation>
    <scope>NUCLEOTIDE SEQUENCE [LARGE SCALE GENOMIC DNA]</scope>
    <source>
        <strain evidence="6">Rob3c / Tucson 14021-0248.25</strain>
    </source>
</reference>
<dbReference type="AlphaFoldDB" id="B4HN90"/>
<dbReference type="EMBL" id="CH480816">
    <property type="protein sequence ID" value="EDW48372.1"/>
    <property type="molecule type" value="Genomic_DNA"/>
</dbReference>
<keyword evidence="1" id="KW-1015">Disulfide bond</keyword>
<dbReference type="OMA" id="CEDENYM"/>
<feature type="region of interest" description="Disordered" evidence="3">
    <location>
        <begin position="1"/>
        <end position="39"/>
    </location>
</feature>
<dbReference type="Gene3D" id="2.40.10.10">
    <property type="entry name" value="Trypsin-like serine proteases"/>
    <property type="match status" value="1"/>
</dbReference>
<evidence type="ECO:0000313" key="5">
    <source>
        <dbReference type="EMBL" id="EDW48372.1"/>
    </source>
</evidence>
<dbReference type="Proteomes" id="UP000001292">
    <property type="component" value="Unassembled WGS sequence"/>
</dbReference>
<evidence type="ECO:0000313" key="6">
    <source>
        <dbReference type="Proteomes" id="UP000001292"/>
    </source>
</evidence>
<evidence type="ECO:0000256" key="2">
    <source>
        <dbReference type="ARBA" id="ARBA00024195"/>
    </source>
</evidence>
<dbReference type="InterPro" id="IPR051487">
    <property type="entry name" value="Ser/Thr_Proteases_Immune/Dev"/>
</dbReference>
<dbReference type="GO" id="GO:0004252">
    <property type="term" value="F:serine-type endopeptidase activity"/>
    <property type="evidence" value="ECO:0007669"/>
    <property type="project" value="InterPro"/>
</dbReference>
<feature type="compositionally biased region" description="Polar residues" evidence="3">
    <location>
        <begin position="1"/>
        <end position="13"/>
    </location>
</feature>
<dbReference type="SMART" id="SM00020">
    <property type="entry name" value="Tryp_SPc"/>
    <property type="match status" value="1"/>
</dbReference>
<organism evidence="6">
    <name type="scientific">Drosophila sechellia</name>
    <name type="common">Fruit fly</name>
    <dbReference type="NCBI Taxonomy" id="7238"/>
    <lineage>
        <taxon>Eukaryota</taxon>
        <taxon>Metazoa</taxon>
        <taxon>Ecdysozoa</taxon>
        <taxon>Arthropoda</taxon>
        <taxon>Hexapoda</taxon>
        <taxon>Insecta</taxon>
        <taxon>Pterygota</taxon>
        <taxon>Neoptera</taxon>
        <taxon>Endopterygota</taxon>
        <taxon>Diptera</taxon>
        <taxon>Brachycera</taxon>
        <taxon>Muscomorpha</taxon>
        <taxon>Ephydroidea</taxon>
        <taxon>Drosophilidae</taxon>
        <taxon>Drosophila</taxon>
        <taxon>Sophophora</taxon>
    </lineage>
</organism>
<dbReference type="Pfam" id="PF00089">
    <property type="entry name" value="Trypsin"/>
    <property type="match status" value="1"/>
</dbReference>
<protein>
    <submittedName>
        <fullName evidence="5">GM21830</fullName>
    </submittedName>
</protein>
<dbReference type="GO" id="GO:0006508">
    <property type="term" value="P:proteolysis"/>
    <property type="evidence" value="ECO:0007669"/>
    <property type="project" value="InterPro"/>
</dbReference>
<gene>
    <name evidence="5" type="primary">Dsec\GM21830</name>
    <name evidence="5" type="ORF">Dsec_GM21830</name>
</gene>
<dbReference type="PROSITE" id="PS50240">
    <property type="entry name" value="TRYPSIN_DOM"/>
    <property type="match status" value="1"/>
</dbReference>
<dbReference type="HOGENOM" id="CLU_006842_7_2_1"/>
<evidence type="ECO:0000259" key="4">
    <source>
        <dbReference type="PROSITE" id="PS50240"/>
    </source>
</evidence>
<feature type="compositionally biased region" description="Low complexity" evidence="3">
    <location>
        <begin position="80"/>
        <end position="93"/>
    </location>
</feature>
<dbReference type="InterPro" id="IPR001254">
    <property type="entry name" value="Trypsin_dom"/>
</dbReference>